<dbReference type="EMBL" id="PZQS01000013">
    <property type="protein sequence ID" value="PVD19708.1"/>
    <property type="molecule type" value="Genomic_DNA"/>
</dbReference>
<keyword evidence="8" id="KW-0645">Protease</keyword>
<gene>
    <name evidence="18" type="ORF">C0Q70_20199</name>
</gene>
<comment type="subcellular location">
    <subcellularLocation>
        <location evidence="3">Cytoplasm</location>
    </subcellularLocation>
    <subcellularLocation>
        <location evidence="2">Nucleus</location>
    </subcellularLocation>
</comment>
<accession>A0A2T7NEV9</accession>
<evidence type="ECO:0000256" key="15">
    <source>
        <dbReference type="ARBA" id="ARBA00023242"/>
    </source>
</evidence>
<feature type="domain" description="A20-type" evidence="17">
    <location>
        <begin position="823"/>
        <end position="858"/>
    </location>
</feature>
<dbReference type="GO" id="GO:0035871">
    <property type="term" value="P:protein K11-linked deubiquitination"/>
    <property type="evidence" value="ECO:0007669"/>
    <property type="project" value="TreeGrafter"/>
</dbReference>
<dbReference type="Pfam" id="PF01754">
    <property type="entry name" value="zf-A20"/>
    <property type="match status" value="1"/>
</dbReference>
<evidence type="ECO:0000256" key="5">
    <source>
        <dbReference type="ARBA" id="ARBA00012759"/>
    </source>
</evidence>
<protein>
    <recommendedName>
        <fullName evidence="5">ubiquitinyl hydrolase 1</fullName>
        <ecNumber evidence="5">3.4.19.12</ecNumber>
    </recommendedName>
</protein>
<evidence type="ECO:0000256" key="4">
    <source>
        <dbReference type="ARBA" id="ARBA00005865"/>
    </source>
</evidence>
<keyword evidence="6" id="KW-0963">Cytoplasm</keyword>
<dbReference type="GO" id="GO:0071947">
    <property type="term" value="P:protein deubiquitination involved in ubiquitin-dependent protein catabolic process"/>
    <property type="evidence" value="ECO:0007669"/>
    <property type="project" value="TreeGrafter"/>
</dbReference>
<name>A0A2T7NEV9_POMCA</name>
<dbReference type="PROSITE" id="PS51036">
    <property type="entry name" value="ZF_A20"/>
    <property type="match status" value="1"/>
</dbReference>
<evidence type="ECO:0000259" key="16">
    <source>
        <dbReference type="PROSITE" id="PS50802"/>
    </source>
</evidence>
<dbReference type="PANTHER" id="PTHR13367">
    <property type="entry name" value="UBIQUITIN THIOESTERASE"/>
    <property type="match status" value="1"/>
</dbReference>
<evidence type="ECO:0000256" key="1">
    <source>
        <dbReference type="ARBA" id="ARBA00000707"/>
    </source>
</evidence>
<evidence type="ECO:0000256" key="6">
    <source>
        <dbReference type="ARBA" id="ARBA00022490"/>
    </source>
</evidence>
<dbReference type="GO" id="GO:0070530">
    <property type="term" value="F:K63-linked polyubiquitin modification-dependent protein binding"/>
    <property type="evidence" value="ECO:0007669"/>
    <property type="project" value="TreeGrafter"/>
</dbReference>
<dbReference type="STRING" id="400727.A0A2T7NEV9"/>
<dbReference type="GO" id="GO:0070536">
    <property type="term" value="P:protein K63-linked deubiquitination"/>
    <property type="evidence" value="ECO:0007669"/>
    <property type="project" value="TreeGrafter"/>
</dbReference>
<evidence type="ECO:0000256" key="12">
    <source>
        <dbReference type="ARBA" id="ARBA00022801"/>
    </source>
</evidence>
<dbReference type="InterPro" id="IPR003323">
    <property type="entry name" value="OTU_dom"/>
</dbReference>
<dbReference type="InterPro" id="IPR002653">
    <property type="entry name" value="Znf_A20"/>
</dbReference>
<keyword evidence="9" id="KW-0479">Metal-binding</keyword>
<evidence type="ECO:0000259" key="17">
    <source>
        <dbReference type="PROSITE" id="PS51036"/>
    </source>
</evidence>
<reference evidence="18 19" key="1">
    <citation type="submission" date="2018-04" db="EMBL/GenBank/DDBJ databases">
        <title>The genome of golden apple snail Pomacea canaliculata provides insight into stress tolerance and invasive adaptation.</title>
        <authorList>
            <person name="Liu C."/>
            <person name="Liu B."/>
            <person name="Ren Y."/>
            <person name="Zhang Y."/>
            <person name="Wang H."/>
            <person name="Li S."/>
            <person name="Jiang F."/>
            <person name="Yin L."/>
            <person name="Zhang G."/>
            <person name="Qian W."/>
            <person name="Fan W."/>
        </authorList>
    </citation>
    <scope>NUCLEOTIDE SEQUENCE [LARGE SCALE GENOMIC DNA]</scope>
    <source>
        <strain evidence="18">SZHN2017</strain>
        <tissue evidence="18">Muscle</tissue>
    </source>
</reference>
<keyword evidence="15" id="KW-0539">Nucleus</keyword>
<dbReference type="EC" id="3.4.19.12" evidence="5"/>
<keyword evidence="14" id="KW-0862">Zinc</keyword>
<evidence type="ECO:0000256" key="2">
    <source>
        <dbReference type="ARBA" id="ARBA00004123"/>
    </source>
</evidence>
<evidence type="ECO:0000256" key="11">
    <source>
        <dbReference type="ARBA" id="ARBA00022786"/>
    </source>
</evidence>
<dbReference type="PROSITE" id="PS50802">
    <property type="entry name" value="OTU"/>
    <property type="match status" value="1"/>
</dbReference>
<comment type="similarity">
    <text evidence="4">Belongs to the peptidase C64 family.</text>
</comment>
<dbReference type="InterPro" id="IPR051346">
    <property type="entry name" value="OTU_Deubiquitinase"/>
</dbReference>
<dbReference type="Gene3D" id="1.20.5.4770">
    <property type="match status" value="1"/>
</dbReference>
<dbReference type="SMART" id="SM00259">
    <property type="entry name" value="ZnF_A20"/>
    <property type="match status" value="1"/>
</dbReference>
<evidence type="ECO:0000256" key="9">
    <source>
        <dbReference type="ARBA" id="ARBA00022723"/>
    </source>
</evidence>
<feature type="domain" description="OTU" evidence="16">
    <location>
        <begin position="304"/>
        <end position="474"/>
    </location>
</feature>
<dbReference type="Proteomes" id="UP000245119">
    <property type="component" value="Linkage Group LG13"/>
</dbReference>
<dbReference type="PANTHER" id="PTHR13367:SF27">
    <property type="entry name" value="OTU DOMAIN-CONTAINING PROTEIN"/>
    <property type="match status" value="1"/>
</dbReference>
<dbReference type="AlphaFoldDB" id="A0A2T7NEV9"/>
<evidence type="ECO:0000313" key="18">
    <source>
        <dbReference type="EMBL" id="PVD19708.1"/>
    </source>
</evidence>
<dbReference type="OrthoDB" id="10064699at2759"/>
<comment type="catalytic activity">
    <reaction evidence="1">
        <text>Thiol-dependent hydrolysis of ester, thioester, amide, peptide and isopeptide bonds formed by the C-terminal Gly of ubiquitin (a 76-residue protein attached to proteins as an intracellular targeting signal).</text>
        <dbReference type="EC" id="3.4.19.12"/>
    </reaction>
</comment>
<dbReference type="GO" id="GO:0003677">
    <property type="term" value="F:DNA binding"/>
    <property type="evidence" value="ECO:0007669"/>
    <property type="project" value="InterPro"/>
</dbReference>
<proteinExistence type="inferred from homology"/>
<dbReference type="Pfam" id="PF02338">
    <property type="entry name" value="OTU"/>
    <property type="match status" value="1"/>
</dbReference>
<organism evidence="18 19">
    <name type="scientific">Pomacea canaliculata</name>
    <name type="common">Golden apple snail</name>
    <dbReference type="NCBI Taxonomy" id="400727"/>
    <lineage>
        <taxon>Eukaryota</taxon>
        <taxon>Metazoa</taxon>
        <taxon>Spiralia</taxon>
        <taxon>Lophotrochozoa</taxon>
        <taxon>Mollusca</taxon>
        <taxon>Gastropoda</taxon>
        <taxon>Caenogastropoda</taxon>
        <taxon>Architaenioglossa</taxon>
        <taxon>Ampullarioidea</taxon>
        <taxon>Ampullariidae</taxon>
        <taxon>Pomacea</taxon>
    </lineage>
</organism>
<comment type="caution">
    <text evidence="18">The sequence shown here is derived from an EMBL/GenBank/DDBJ whole genome shotgun (WGS) entry which is preliminary data.</text>
</comment>
<keyword evidence="10" id="KW-0863">Zinc-finger</keyword>
<evidence type="ECO:0000256" key="10">
    <source>
        <dbReference type="ARBA" id="ARBA00022771"/>
    </source>
</evidence>
<dbReference type="GO" id="GO:0071108">
    <property type="term" value="P:protein K48-linked deubiquitination"/>
    <property type="evidence" value="ECO:0007669"/>
    <property type="project" value="TreeGrafter"/>
</dbReference>
<keyword evidence="19" id="KW-1185">Reference proteome</keyword>
<dbReference type="GO" id="GO:0005634">
    <property type="term" value="C:nucleus"/>
    <property type="evidence" value="ECO:0007669"/>
    <property type="project" value="UniProtKB-SubCell"/>
</dbReference>
<keyword evidence="7" id="KW-0597">Phosphoprotein</keyword>
<dbReference type="GO" id="GO:0008270">
    <property type="term" value="F:zinc ion binding"/>
    <property type="evidence" value="ECO:0007669"/>
    <property type="project" value="UniProtKB-KW"/>
</dbReference>
<keyword evidence="11" id="KW-0833">Ubl conjugation pathway</keyword>
<evidence type="ECO:0000256" key="3">
    <source>
        <dbReference type="ARBA" id="ARBA00004496"/>
    </source>
</evidence>
<sequence length="865" mass="96473">MATTKEQEKLVLEFCENTGADKEWAYSVLARNKWNMPSSYREIEQMLINSSRGQQTREITQCASHHKSESPTLISQIYFQPSSGEMPKSIGPAVEFDPQEVRAPVSTACRSSTGNFLQGIEGLRVALPPAHTPVERVIPIRMEGRTVSYPQSVSQTSSRSQHHHAATSVHHPIYDEKVIAIQPSKEKTEIINPAIGSENIQTLSSNVKSGSSSESYPKLKRGFSNILENEFLVSDARSSVLHDIQENSHDHMYIQSFVLPNITDFPEDFQAFLEKELIETSTLISLEQAGRLNWWAEIGLCQRLIPLATSGDGNCLLHAASLAMWGIHDRQLILRNALHSMLTKEPLCQNLYRRWRWQQDIVNRQSGLVLSELEWKAEWDNILRLASPSPRGLPNNSRNSVSSCCDSPLTRNIVESEPVVYESLEEFHVFVLAHVLQRPIIVVADTVLKDSMAIPVVDPSMNLLPLHFSYDPGKEFDWMQPSKQPSEISQTEEHLKLLMQYMDIKQLPFFSDQPCPADLSTVTTIQGVDASHQSDCGNAYTEKVPLIISSKGKERKKDYKPSVVAKQFGSLGKSVGKKLKNIGNNLAPSKATAKGNGGFEECEHGHQQQTVNVGTGLARSTNLITMLATSRGTQDDHLVLCAVLSVCHSEAQEEMVKNYLKDAKKRFDRCCEQKCQMGEELQSKLELYPAAKSGLCANAGFRLHEESGERLSHINVQKSPNLAAQRRQFSYNTFPGRSKGLPPHGGSVADNDKVYLCGKSKFYTPHPQTVSENDDTRGLLTPVHSMNRQQSVSTGNMAFILPRVQSQPLGYDNMQDLSMITSSISRSKCASKDCPFYGSKETLSLCSKCYKQLLHPDALKKSSKV</sequence>
<evidence type="ECO:0000256" key="14">
    <source>
        <dbReference type="ARBA" id="ARBA00022833"/>
    </source>
</evidence>
<evidence type="ECO:0000256" key="13">
    <source>
        <dbReference type="ARBA" id="ARBA00022807"/>
    </source>
</evidence>
<dbReference type="GO" id="GO:0004843">
    <property type="term" value="F:cysteine-type deubiquitinase activity"/>
    <property type="evidence" value="ECO:0007669"/>
    <property type="project" value="UniProtKB-EC"/>
</dbReference>
<evidence type="ECO:0000256" key="7">
    <source>
        <dbReference type="ARBA" id="ARBA00022553"/>
    </source>
</evidence>
<evidence type="ECO:0000256" key="8">
    <source>
        <dbReference type="ARBA" id="ARBA00022670"/>
    </source>
</evidence>
<evidence type="ECO:0000313" key="19">
    <source>
        <dbReference type="Proteomes" id="UP000245119"/>
    </source>
</evidence>
<dbReference type="GO" id="GO:0005737">
    <property type="term" value="C:cytoplasm"/>
    <property type="evidence" value="ECO:0007669"/>
    <property type="project" value="UniProtKB-SubCell"/>
</dbReference>
<keyword evidence="12" id="KW-0378">Hydrolase</keyword>
<keyword evidence="13" id="KW-0788">Thiol protease</keyword>